<feature type="transmembrane region" description="Helical" evidence="4">
    <location>
        <begin position="297"/>
        <end position="317"/>
    </location>
</feature>
<dbReference type="GO" id="GO:0007165">
    <property type="term" value="P:signal transduction"/>
    <property type="evidence" value="ECO:0007669"/>
    <property type="project" value="UniProtKB-KW"/>
</dbReference>
<keyword evidence="8" id="KW-1185">Reference proteome</keyword>
<dbReference type="PROSITE" id="PS50885">
    <property type="entry name" value="HAMP"/>
    <property type="match status" value="1"/>
</dbReference>
<accession>A0AA37M408</accession>
<evidence type="ECO:0000313" key="7">
    <source>
        <dbReference type="EMBL" id="GJD61958.1"/>
    </source>
</evidence>
<proteinExistence type="inferred from homology"/>
<evidence type="ECO:0000256" key="3">
    <source>
        <dbReference type="PROSITE-ProRule" id="PRU00284"/>
    </source>
</evidence>
<dbReference type="Proteomes" id="UP001055286">
    <property type="component" value="Unassembled WGS sequence"/>
</dbReference>
<dbReference type="InterPro" id="IPR032255">
    <property type="entry name" value="HBM"/>
</dbReference>
<dbReference type="RefSeq" id="WP_238190727.1">
    <property type="nucleotide sequence ID" value="NZ_BPQJ01000008.1"/>
</dbReference>
<dbReference type="Gene3D" id="6.10.340.10">
    <property type="match status" value="1"/>
</dbReference>
<evidence type="ECO:0000313" key="8">
    <source>
        <dbReference type="Proteomes" id="UP001055286"/>
    </source>
</evidence>
<dbReference type="SMART" id="SM00304">
    <property type="entry name" value="HAMP"/>
    <property type="match status" value="1"/>
</dbReference>
<protein>
    <recommendedName>
        <fullName evidence="9">Chemotaxis protein</fullName>
    </recommendedName>
</protein>
<dbReference type="EMBL" id="BPQJ01000008">
    <property type="protein sequence ID" value="GJD61958.1"/>
    <property type="molecule type" value="Genomic_DNA"/>
</dbReference>
<evidence type="ECO:0000256" key="2">
    <source>
        <dbReference type="ARBA" id="ARBA00029447"/>
    </source>
</evidence>
<gene>
    <name evidence="7" type="ORF">MPEAHAMD_2107</name>
</gene>
<dbReference type="SMART" id="SM00283">
    <property type="entry name" value="MA"/>
    <property type="match status" value="1"/>
</dbReference>
<sequence length="667" mass="69905">MLRRLTVRSRLYVGFASLMVIAASLGGFSIYQQAGLVEQYERRALLDDLSRSALAVIVSTKTMSGQAEQYRLSPRPELIAGIDAERQAIEESGDLMAKRAIAEDRRRLYGEIRDQARDLKPDLQRLEAAGRSMAETKDKLFKGGDELTRATTAMLAEMRTRASDAQVLQAAAAESAVLLVRVANWRFLATQDPNGPATFATNAGKAEAALKALRGTDSTGAFAQPIRAAEQALAAYVTAFQAYSVALGESQKAYDSGIKPRVTAIDQATKTVRAKVEAVVREIAADTQAMTARTRTIQLVLIAVALSLGAGLAFLIARSIVGPIGGMTAAMKRLAQGETNLTVPSRDSRDEMGEMAQAVEVFRQNAIARDQLEAQQRDEQSARQRRADRVDQLVRGFQHRVADSLEIVTSAATELDATARTMTGVADITSTQAQASSTTAEQTAANVQMVAAAAEEMVSSLQEIERQVLRSNEVAGNATREAAATDAAMTSLSAAATQIGAAVATITAIADQTNLLALNATIEAARAGAAGRGFAVVAAEVKELAAQTSRATVEIGGQINAIQAATGQAAGAIGQIGQTIATINEISGMIAATVTEQTAATAEISRNASQAAQSTQDVTAAMAGVLGSASETGSAASQVLMAAAELATQSLTVKQEVDGFLRDIQAA</sequence>
<dbReference type="Pfam" id="PF00015">
    <property type="entry name" value="MCPsignal"/>
    <property type="match status" value="1"/>
</dbReference>
<comment type="caution">
    <text evidence="7">The sequence shown here is derived from an EMBL/GenBank/DDBJ whole genome shotgun (WGS) entry which is preliminary data.</text>
</comment>
<evidence type="ECO:0000256" key="4">
    <source>
        <dbReference type="SAM" id="Phobius"/>
    </source>
</evidence>
<feature type="domain" description="HAMP" evidence="6">
    <location>
        <begin position="318"/>
        <end position="371"/>
    </location>
</feature>
<dbReference type="PROSITE" id="PS50111">
    <property type="entry name" value="CHEMOTAXIS_TRANSDUC_2"/>
    <property type="match status" value="1"/>
</dbReference>
<dbReference type="AlphaFoldDB" id="A0AA37M408"/>
<keyword evidence="4" id="KW-1133">Transmembrane helix</keyword>
<evidence type="ECO:0000259" key="5">
    <source>
        <dbReference type="PROSITE" id="PS50111"/>
    </source>
</evidence>
<dbReference type="Gene3D" id="1.10.287.950">
    <property type="entry name" value="Methyl-accepting chemotaxis protein"/>
    <property type="match status" value="1"/>
</dbReference>
<name>A0AA37M408_9HYPH</name>
<keyword evidence="4" id="KW-0472">Membrane</keyword>
<dbReference type="InterPro" id="IPR003660">
    <property type="entry name" value="HAMP_dom"/>
</dbReference>
<keyword evidence="1 3" id="KW-0807">Transducer</keyword>
<feature type="domain" description="Methyl-accepting transducer" evidence="5">
    <location>
        <begin position="411"/>
        <end position="633"/>
    </location>
</feature>
<dbReference type="CDD" id="cd06225">
    <property type="entry name" value="HAMP"/>
    <property type="match status" value="1"/>
</dbReference>
<evidence type="ECO:0000259" key="6">
    <source>
        <dbReference type="PROSITE" id="PS50885"/>
    </source>
</evidence>
<keyword evidence="4" id="KW-0812">Transmembrane</keyword>
<evidence type="ECO:0000256" key="1">
    <source>
        <dbReference type="ARBA" id="ARBA00023224"/>
    </source>
</evidence>
<reference evidence="7" key="2">
    <citation type="submission" date="2021-08" db="EMBL/GenBank/DDBJ databases">
        <authorList>
            <person name="Tani A."/>
            <person name="Ola A."/>
            <person name="Ogura Y."/>
            <person name="Katsura K."/>
            <person name="Hayashi T."/>
        </authorList>
    </citation>
    <scope>NUCLEOTIDE SEQUENCE</scope>
    <source>
        <strain evidence="7">JCM 32048</strain>
    </source>
</reference>
<comment type="similarity">
    <text evidence="2">Belongs to the methyl-accepting chemotaxis (MCP) protein family.</text>
</comment>
<dbReference type="SUPFAM" id="SSF58104">
    <property type="entry name" value="Methyl-accepting chemotaxis protein (MCP) signaling domain"/>
    <property type="match status" value="1"/>
</dbReference>
<dbReference type="SMART" id="SM01358">
    <property type="entry name" value="HBM"/>
    <property type="match status" value="1"/>
</dbReference>
<reference evidence="7" key="1">
    <citation type="journal article" date="2016" name="Front. Microbiol.">
        <title>Genome Sequence of the Piezophilic, Mesophilic Sulfate-Reducing Bacterium Desulfovibrio indicus J2T.</title>
        <authorList>
            <person name="Cao J."/>
            <person name="Maignien L."/>
            <person name="Shao Z."/>
            <person name="Alain K."/>
            <person name="Jebbar M."/>
        </authorList>
    </citation>
    <scope>NUCLEOTIDE SEQUENCE</scope>
    <source>
        <strain evidence="7">JCM 32048</strain>
    </source>
</reference>
<dbReference type="Pfam" id="PF00672">
    <property type="entry name" value="HAMP"/>
    <property type="match status" value="1"/>
</dbReference>
<dbReference type="GO" id="GO:0016020">
    <property type="term" value="C:membrane"/>
    <property type="evidence" value="ECO:0007669"/>
    <property type="project" value="InterPro"/>
</dbReference>
<dbReference type="PANTHER" id="PTHR32089:SF112">
    <property type="entry name" value="LYSOZYME-LIKE PROTEIN-RELATED"/>
    <property type="match status" value="1"/>
</dbReference>
<dbReference type="InterPro" id="IPR004089">
    <property type="entry name" value="MCPsignal_dom"/>
</dbReference>
<dbReference type="PANTHER" id="PTHR32089">
    <property type="entry name" value="METHYL-ACCEPTING CHEMOTAXIS PROTEIN MCPB"/>
    <property type="match status" value="1"/>
</dbReference>
<organism evidence="7 8">
    <name type="scientific">Methylobacterium frigidaeris</name>
    <dbReference type="NCBI Taxonomy" id="2038277"/>
    <lineage>
        <taxon>Bacteria</taxon>
        <taxon>Pseudomonadati</taxon>
        <taxon>Pseudomonadota</taxon>
        <taxon>Alphaproteobacteria</taxon>
        <taxon>Hyphomicrobiales</taxon>
        <taxon>Methylobacteriaceae</taxon>
        <taxon>Methylobacterium</taxon>
    </lineage>
</organism>
<feature type="transmembrane region" description="Helical" evidence="4">
    <location>
        <begin position="12"/>
        <end position="31"/>
    </location>
</feature>
<evidence type="ECO:0008006" key="9">
    <source>
        <dbReference type="Google" id="ProtNLM"/>
    </source>
</evidence>